<dbReference type="GO" id="GO:0016787">
    <property type="term" value="F:hydrolase activity"/>
    <property type="evidence" value="ECO:0007669"/>
    <property type="project" value="UniProtKB-KW"/>
</dbReference>
<keyword evidence="6" id="KW-1015">Disulfide bond</keyword>
<evidence type="ECO:0000256" key="6">
    <source>
        <dbReference type="ARBA" id="ARBA00023157"/>
    </source>
</evidence>
<keyword evidence="7" id="KW-0456">Lyase</keyword>
<dbReference type="SUPFAM" id="SSF53933">
    <property type="entry name" value="Microbial ribonucleases"/>
    <property type="match status" value="1"/>
</dbReference>
<feature type="signal peptide" evidence="9">
    <location>
        <begin position="1"/>
        <end position="20"/>
    </location>
</feature>
<comment type="similarity">
    <text evidence="1">Belongs to the ribonuclease N1/T1 family.</text>
</comment>
<reference evidence="10" key="1">
    <citation type="submission" date="2023-06" db="EMBL/GenBank/DDBJ databases">
        <title>Conoideocrella luteorostrata (Hypocreales: Clavicipitaceae), a potential biocontrol fungus for elongate hemlock scale in United States Christmas tree production areas.</title>
        <authorList>
            <person name="Barrett H."/>
            <person name="Lovett B."/>
            <person name="Macias A.M."/>
            <person name="Stajich J.E."/>
            <person name="Kasson M.T."/>
        </authorList>
    </citation>
    <scope>NUCLEOTIDE SEQUENCE</scope>
    <source>
        <strain evidence="10">ARSEF 14590</strain>
    </source>
</reference>
<dbReference type="PANTHER" id="PTHR42104:SF1">
    <property type="entry name" value="EXTRACELLULAR GUANYL-SPECIFIC RIBONUCLEASE RNTA (AFU_ORTHOLOGUE AFUA_4G03230)"/>
    <property type="match status" value="1"/>
</dbReference>
<evidence type="ECO:0000256" key="2">
    <source>
        <dbReference type="ARBA" id="ARBA00012549"/>
    </source>
</evidence>
<evidence type="ECO:0000313" key="10">
    <source>
        <dbReference type="EMBL" id="KAK2616637.1"/>
    </source>
</evidence>
<evidence type="ECO:0000313" key="11">
    <source>
        <dbReference type="Proteomes" id="UP001251528"/>
    </source>
</evidence>
<evidence type="ECO:0000256" key="3">
    <source>
        <dbReference type="ARBA" id="ARBA00022722"/>
    </source>
</evidence>
<dbReference type="InterPro" id="IPR016191">
    <property type="entry name" value="Ribonuclease/ribotoxin"/>
</dbReference>
<dbReference type="Proteomes" id="UP001251528">
    <property type="component" value="Unassembled WGS sequence"/>
</dbReference>
<proteinExistence type="inferred from homology"/>
<evidence type="ECO:0000256" key="9">
    <source>
        <dbReference type="SAM" id="SignalP"/>
    </source>
</evidence>
<dbReference type="AlphaFoldDB" id="A0AAJ0CYZ3"/>
<name>A0AAJ0CYZ3_9HYPO</name>
<gene>
    <name evidence="10" type="ORF">QQS21_000460</name>
</gene>
<keyword evidence="4" id="KW-0255">Endonuclease</keyword>
<organism evidence="10 11">
    <name type="scientific">Conoideocrella luteorostrata</name>
    <dbReference type="NCBI Taxonomy" id="1105319"/>
    <lineage>
        <taxon>Eukaryota</taxon>
        <taxon>Fungi</taxon>
        <taxon>Dikarya</taxon>
        <taxon>Ascomycota</taxon>
        <taxon>Pezizomycotina</taxon>
        <taxon>Sordariomycetes</taxon>
        <taxon>Hypocreomycetidae</taxon>
        <taxon>Hypocreales</taxon>
        <taxon>Clavicipitaceae</taxon>
        <taxon>Conoideocrella</taxon>
    </lineage>
</organism>
<keyword evidence="3" id="KW-0540">Nuclease</keyword>
<evidence type="ECO:0000256" key="1">
    <source>
        <dbReference type="ARBA" id="ARBA00009006"/>
    </source>
</evidence>
<dbReference type="EC" id="4.6.1.24" evidence="2"/>
<dbReference type="Gene3D" id="3.10.450.30">
    <property type="entry name" value="Microbial ribonucleases"/>
    <property type="match status" value="1"/>
</dbReference>
<dbReference type="InterPro" id="IPR000026">
    <property type="entry name" value="N1-like"/>
</dbReference>
<dbReference type="GO" id="GO:0046589">
    <property type="term" value="F:ribonuclease T1 activity"/>
    <property type="evidence" value="ECO:0007669"/>
    <property type="project" value="UniProtKB-EC"/>
</dbReference>
<keyword evidence="9" id="KW-0732">Signal</keyword>
<evidence type="ECO:0000256" key="4">
    <source>
        <dbReference type="ARBA" id="ARBA00022759"/>
    </source>
</evidence>
<protein>
    <recommendedName>
        <fullName evidence="2">ribonuclease T1</fullName>
        <ecNumber evidence="2">4.6.1.24</ecNumber>
    </recommendedName>
</protein>
<dbReference type="PROSITE" id="PS51257">
    <property type="entry name" value="PROKAR_LIPOPROTEIN"/>
    <property type="match status" value="1"/>
</dbReference>
<evidence type="ECO:0000256" key="8">
    <source>
        <dbReference type="ARBA" id="ARBA00034015"/>
    </source>
</evidence>
<dbReference type="EMBL" id="JASWJB010000004">
    <property type="protein sequence ID" value="KAK2616637.1"/>
    <property type="molecule type" value="Genomic_DNA"/>
</dbReference>
<dbReference type="Pfam" id="PF00545">
    <property type="entry name" value="Ribonuclease"/>
    <property type="match status" value="1"/>
</dbReference>
<comment type="catalytic activity">
    <reaction evidence="8">
        <text>[RNA] containing guanosine + H2O = an [RNA fragment]-3'-guanosine-3'-phosphate + a 5'-hydroxy-ribonucleotide-3'-[RNA fragment].</text>
        <dbReference type="EC" id="4.6.1.24"/>
    </reaction>
</comment>
<sequence length="179" mass="19661">MKLSIYIAGTILGACNLSAALPDPSVLVNRDFQPLPDDPSNGPTSVVDLPHDVSKKCGTRTYSYDDIYDAASWGMKLQEKGIARGKKSKEFPKGRFPHSYTDTKFNFGKNCPADNNRHEYPLVNKGPYNGGLNNNKWGDDRVVYYHEPGEIGNDGHPLGYYCGTITHSGAPTGQFVQCT</sequence>
<feature type="chain" id="PRO_5042522164" description="ribonuclease T1" evidence="9">
    <location>
        <begin position="21"/>
        <end position="179"/>
    </location>
</feature>
<accession>A0AAJ0CYZ3</accession>
<evidence type="ECO:0000256" key="5">
    <source>
        <dbReference type="ARBA" id="ARBA00022801"/>
    </source>
</evidence>
<evidence type="ECO:0000256" key="7">
    <source>
        <dbReference type="ARBA" id="ARBA00023239"/>
    </source>
</evidence>
<dbReference type="GO" id="GO:0003723">
    <property type="term" value="F:RNA binding"/>
    <property type="evidence" value="ECO:0007669"/>
    <property type="project" value="InterPro"/>
</dbReference>
<keyword evidence="11" id="KW-1185">Reference proteome</keyword>
<dbReference type="PANTHER" id="PTHR42104">
    <property type="entry name" value="EXTRACELLULAR GUANYL-SPECIFIC RIBONUCLEASE RNTA (AFU_ORTHOLOGUE AFUA_4G03230)"/>
    <property type="match status" value="1"/>
</dbReference>
<keyword evidence="5" id="KW-0378">Hydrolase</keyword>
<comment type="caution">
    <text evidence="10">The sequence shown here is derived from an EMBL/GenBank/DDBJ whole genome shotgun (WGS) entry which is preliminary data.</text>
</comment>